<dbReference type="CDD" id="cd07341">
    <property type="entry name" value="M56_BlaR1_MecR1_like"/>
    <property type="match status" value="1"/>
</dbReference>
<dbReference type="PANTHER" id="PTHR34978">
    <property type="entry name" value="POSSIBLE SENSOR-TRANSDUCER PROTEIN BLAR"/>
    <property type="match status" value="1"/>
</dbReference>
<evidence type="ECO:0000313" key="4">
    <source>
        <dbReference type="Proteomes" id="UP000562027"/>
    </source>
</evidence>
<keyword evidence="4" id="KW-1185">Reference proteome</keyword>
<keyword evidence="1" id="KW-0472">Membrane</keyword>
<dbReference type="Pfam" id="PF05569">
    <property type="entry name" value="Peptidase_M56"/>
    <property type="match status" value="1"/>
</dbReference>
<feature type="transmembrane region" description="Helical" evidence="1">
    <location>
        <begin position="187"/>
        <end position="209"/>
    </location>
</feature>
<organism evidence="3 4">
    <name type="scientific">Roseateles oligotrophus</name>
    <dbReference type="NCBI Taxonomy" id="1769250"/>
    <lineage>
        <taxon>Bacteria</taxon>
        <taxon>Pseudomonadati</taxon>
        <taxon>Pseudomonadota</taxon>
        <taxon>Betaproteobacteria</taxon>
        <taxon>Burkholderiales</taxon>
        <taxon>Sphaerotilaceae</taxon>
        <taxon>Roseateles</taxon>
    </lineage>
</organism>
<keyword evidence="1" id="KW-0812">Transmembrane</keyword>
<dbReference type="EMBL" id="JACHLP010000009">
    <property type="protein sequence ID" value="MBB4845466.1"/>
    <property type="molecule type" value="Genomic_DNA"/>
</dbReference>
<proteinExistence type="predicted"/>
<feature type="domain" description="Peptidase M56" evidence="2">
    <location>
        <begin position="9"/>
        <end position="271"/>
    </location>
</feature>
<feature type="transmembrane region" description="Helical" evidence="1">
    <location>
        <begin position="12"/>
        <end position="30"/>
    </location>
</feature>
<evidence type="ECO:0000259" key="2">
    <source>
        <dbReference type="Pfam" id="PF05569"/>
    </source>
</evidence>
<evidence type="ECO:0000256" key="1">
    <source>
        <dbReference type="SAM" id="Phobius"/>
    </source>
</evidence>
<dbReference type="AlphaFoldDB" id="A0A840LBD9"/>
<dbReference type="PANTHER" id="PTHR34978:SF3">
    <property type="entry name" value="SLR0241 PROTEIN"/>
    <property type="match status" value="1"/>
</dbReference>
<dbReference type="InterPro" id="IPR052173">
    <property type="entry name" value="Beta-lactam_resp_regulator"/>
</dbReference>
<feature type="transmembrane region" description="Helical" evidence="1">
    <location>
        <begin position="94"/>
        <end position="112"/>
    </location>
</feature>
<dbReference type="InterPro" id="IPR008756">
    <property type="entry name" value="Peptidase_M56"/>
</dbReference>
<dbReference type="Proteomes" id="UP000562027">
    <property type="component" value="Unassembled WGS sequence"/>
</dbReference>
<keyword evidence="1" id="KW-1133">Transmembrane helix</keyword>
<comment type="caution">
    <text evidence="3">The sequence shown here is derived from an EMBL/GenBank/DDBJ whole genome shotgun (WGS) entry which is preliminary data.</text>
</comment>
<accession>A0A840LBD9</accession>
<reference evidence="3 4" key="1">
    <citation type="submission" date="2020-08" db="EMBL/GenBank/DDBJ databases">
        <title>Functional genomics of gut bacteria from endangered species of beetles.</title>
        <authorList>
            <person name="Carlos-Shanley C."/>
        </authorList>
    </citation>
    <scope>NUCLEOTIDE SEQUENCE [LARGE SCALE GENOMIC DNA]</scope>
    <source>
        <strain evidence="3 4">S00239</strain>
    </source>
</reference>
<evidence type="ECO:0000313" key="3">
    <source>
        <dbReference type="EMBL" id="MBB4845466.1"/>
    </source>
</evidence>
<gene>
    <name evidence="3" type="ORF">HNP55_004016</name>
</gene>
<protein>
    <submittedName>
        <fullName evidence="3">Beta-lactamase regulating signal transducer with metallopeptidase domain</fullName>
    </submittedName>
</protein>
<dbReference type="RefSeq" id="WP_184303482.1">
    <property type="nucleotide sequence ID" value="NZ_JACHLP010000009.1"/>
</dbReference>
<sequence length="427" mass="46610">MIESLFTLLLRQSLLLSLGVILVLALRPWLLRLAGPDAARKSWALLPLLLLSTCLPRPAQEPVQVFWGSAAQGSEGMAAAVLGRLPASAGNSELLLLSLWAAGAVLVTAMQWRRQRAVNQQLIWPKPGSRARASKLARLPAGASPALIGVWPGRIALPQDFEQRFTPAERRLILAHELQHQRRCDNAWNLLACLLCCLHWFNPLAWLAWRRLRHDQELACDAAVLQRRPTQRAAYAKALLAAQGLRPMLAPGSCSWMLPTTHPLIERIAMLKTHAPHSALRRHASQGLLGLLLLSGLGGAYLAQAEPAPDKQLVELKLTMSFNGEKVAQPRLITALNVPATVEWDQGDANGAWRIVTTVTQEPSGDLRIHSRFSDGRPLQAHTGWHTQIGAAGQLMQMQVTSAAQGPALALERVVNLIPASALKPQP</sequence>
<name>A0A840LBD9_9BURK</name>